<proteinExistence type="predicted"/>
<dbReference type="STRING" id="5627.A0A1C7M617"/>
<dbReference type="Proteomes" id="UP000092993">
    <property type="component" value="Unassembled WGS sequence"/>
</dbReference>
<name>A0A1C7M617_GRIFR</name>
<keyword evidence="2" id="KW-1185">Reference proteome</keyword>
<dbReference type="Gene3D" id="3.80.10.10">
    <property type="entry name" value="Ribonuclease Inhibitor"/>
    <property type="match status" value="1"/>
</dbReference>
<gene>
    <name evidence="1" type="ORF">A0H81_07425</name>
</gene>
<dbReference type="AlphaFoldDB" id="A0A1C7M617"/>
<reference evidence="1 2" key="1">
    <citation type="submission" date="2016-03" db="EMBL/GenBank/DDBJ databases">
        <title>Whole genome sequencing of Grifola frondosa 9006-11.</title>
        <authorList>
            <person name="Min B."/>
            <person name="Park H."/>
            <person name="Kim J.-G."/>
            <person name="Cho H."/>
            <person name="Oh Y.-L."/>
            <person name="Kong W.-S."/>
            <person name="Choi I.-G."/>
        </authorList>
    </citation>
    <scope>NUCLEOTIDE SEQUENCE [LARGE SCALE GENOMIC DNA]</scope>
    <source>
        <strain evidence="1 2">9006-11</strain>
    </source>
</reference>
<accession>A0A1C7M617</accession>
<protein>
    <recommendedName>
        <fullName evidence="3">F-box domain-containing protein</fullName>
    </recommendedName>
</protein>
<organism evidence="1 2">
    <name type="scientific">Grifola frondosa</name>
    <name type="common">Maitake</name>
    <name type="synonym">Polyporus frondosus</name>
    <dbReference type="NCBI Taxonomy" id="5627"/>
    <lineage>
        <taxon>Eukaryota</taxon>
        <taxon>Fungi</taxon>
        <taxon>Dikarya</taxon>
        <taxon>Basidiomycota</taxon>
        <taxon>Agaricomycotina</taxon>
        <taxon>Agaricomycetes</taxon>
        <taxon>Polyporales</taxon>
        <taxon>Grifolaceae</taxon>
        <taxon>Grifola</taxon>
    </lineage>
</organism>
<dbReference type="OrthoDB" id="2735181at2759"/>
<evidence type="ECO:0008006" key="3">
    <source>
        <dbReference type="Google" id="ProtNLM"/>
    </source>
</evidence>
<dbReference type="OMA" id="WHEDDIQ"/>
<dbReference type="InterPro" id="IPR032675">
    <property type="entry name" value="LRR_dom_sf"/>
</dbReference>
<evidence type="ECO:0000313" key="1">
    <source>
        <dbReference type="EMBL" id="OBZ72208.1"/>
    </source>
</evidence>
<sequence>MSFLSLNDDVLLALVSYLSPRDALQLSLTGRAIYPIAIQQVPTAARCEDSEKLGEVHDYMLSDIPNRAHRLKELTIANFKESLGCDYEQYAKLVGDLLEQAMNLKRIVIEGFAELLETDPRIGDAFIALTKLEFVKVFDARTAECFQVIERMRSNPRVLHVGGLETASAYSLLFSSIASFTKPLHLHLTAFGDSESETEYAPMSLPHVRGLTLEESIVPWDALVDTFPNVRCLELCDVGLIHSLDGKCWPKLRHLMLAGDLEYIENLDTLCQVHGLDVLELKVSDVLNAVRVISPVFLSCAVRMTAKRPFWQGLIRAAPRMKALEIDLHRHSSSEKCDRTQWLPRVPLLLDMLPVVYLRINMPCQPFPRNSDDNTFISDEEIKLTLPDIIAKAIPTLRYFVLAVGQKGDPASSESFPLGDSVGQSVFSWWRITGDSSERTLTEIPPWEGERVRQFMLDADLESIVNFDWDGTSIATSSTTDFISVLSSWDPTDYSANRRVSYVHALHLNTNASSNFLFVFDGRESRRDIGLCLDGDNSISYWNQLHIGTTGLESGNRFGTYATSLSQ</sequence>
<evidence type="ECO:0000313" key="2">
    <source>
        <dbReference type="Proteomes" id="UP000092993"/>
    </source>
</evidence>
<comment type="caution">
    <text evidence="1">The sequence shown here is derived from an EMBL/GenBank/DDBJ whole genome shotgun (WGS) entry which is preliminary data.</text>
</comment>
<dbReference type="EMBL" id="LUGG01000009">
    <property type="protein sequence ID" value="OBZ72208.1"/>
    <property type="molecule type" value="Genomic_DNA"/>
</dbReference>